<sequence length="101" mass="10995">MKKLIISAVALSLISFASVQATPVLENKMAITVNQDKVSVKPDELPAAVKATINSEAFAGWKVVEAFLVTADDKTQYYDLSVKKGNENARVKLDKNGRNVE</sequence>
<dbReference type="Gene3D" id="3.10.450.360">
    <property type="match status" value="1"/>
</dbReference>
<feature type="signal peptide" evidence="1">
    <location>
        <begin position="1"/>
        <end position="21"/>
    </location>
</feature>
<dbReference type="AlphaFoldDB" id="A0A1H6V912"/>
<evidence type="ECO:0000313" key="2">
    <source>
        <dbReference type="EMBL" id="SEJ00316.1"/>
    </source>
</evidence>
<dbReference type="STRING" id="408657.SAMN04487995_2979"/>
<protein>
    <recommendedName>
        <fullName evidence="4">Beta-lactamase-inhibitor-like, PepSY-like</fullName>
    </recommendedName>
</protein>
<feature type="chain" id="PRO_5011622449" description="Beta-lactamase-inhibitor-like, PepSY-like" evidence="1">
    <location>
        <begin position="22"/>
        <end position="101"/>
    </location>
</feature>
<dbReference type="RefSeq" id="WP_090336084.1">
    <property type="nucleotide sequence ID" value="NZ_FNXY01000004.1"/>
</dbReference>
<dbReference type="EMBL" id="FNXY01000004">
    <property type="protein sequence ID" value="SEJ00316.1"/>
    <property type="molecule type" value="Genomic_DNA"/>
</dbReference>
<accession>A0A1H6V912</accession>
<dbReference type="Proteomes" id="UP000199532">
    <property type="component" value="Unassembled WGS sequence"/>
</dbReference>
<name>A0A1H6V912_9BACT</name>
<evidence type="ECO:0000256" key="1">
    <source>
        <dbReference type="SAM" id="SignalP"/>
    </source>
</evidence>
<evidence type="ECO:0008006" key="4">
    <source>
        <dbReference type="Google" id="ProtNLM"/>
    </source>
</evidence>
<keyword evidence="1" id="KW-0732">Signal</keyword>
<gene>
    <name evidence="2" type="ORF">SAMN04487995_2979</name>
</gene>
<organism evidence="2 3">
    <name type="scientific">Dyadobacter koreensis</name>
    <dbReference type="NCBI Taxonomy" id="408657"/>
    <lineage>
        <taxon>Bacteria</taxon>
        <taxon>Pseudomonadati</taxon>
        <taxon>Bacteroidota</taxon>
        <taxon>Cytophagia</taxon>
        <taxon>Cytophagales</taxon>
        <taxon>Spirosomataceae</taxon>
        <taxon>Dyadobacter</taxon>
    </lineage>
</organism>
<evidence type="ECO:0000313" key="3">
    <source>
        <dbReference type="Proteomes" id="UP000199532"/>
    </source>
</evidence>
<reference evidence="2 3" key="1">
    <citation type="submission" date="2016-10" db="EMBL/GenBank/DDBJ databases">
        <authorList>
            <person name="de Groot N.N."/>
        </authorList>
    </citation>
    <scope>NUCLEOTIDE SEQUENCE [LARGE SCALE GENOMIC DNA]</scope>
    <source>
        <strain evidence="2 3">DSM 19938</strain>
    </source>
</reference>
<proteinExistence type="predicted"/>
<keyword evidence="3" id="KW-1185">Reference proteome</keyword>
<dbReference type="OrthoDB" id="894202at2"/>